<feature type="transmembrane region" description="Helical" evidence="1">
    <location>
        <begin position="115"/>
        <end position="135"/>
    </location>
</feature>
<proteinExistence type="predicted"/>
<evidence type="ECO:0000313" key="2">
    <source>
        <dbReference type="EMBL" id="NYJ74685.1"/>
    </source>
</evidence>
<keyword evidence="1" id="KW-0472">Membrane</keyword>
<accession>A0A853DKK1</accession>
<reference evidence="2 3" key="1">
    <citation type="submission" date="2020-07" db="EMBL/GenBank/DDBJ databases">
        <title>Sequencing the genomes of 1000 actinobacteria strains.</title>
        <authorList>
            <person name="Klenk H.-P."/>
        </authorList>
    </citation>
    <scope>NUCLEOTIDE SEQUENCE [LARGE SCALE GENOMIC DNA]</scope>
    <source>
        <strain evidence="2 3">DSM 29531</strain>
    </source>
</reference>
<keyword evidence="1" id="KW-1133">Transmembrane helix</keyword>
<evidence type="ECO:0000256" key="1">
    <source>
        <dbReference type="SAM" id="Phobius"/>
    </source>
</evidence>
<keyword evidence="1" id="KW-0812">Transmembrane</keyword>
<feature type="transmembrane region" description="Helical" evidence="1">
    <location>
        <begin position="38"/>
        <end position="57"/>
    </location>
</feature>
<dbReference type="Proteomes" id="UP000571817">
    <property type="component" value="Unassembled WGS sequence"/>
</dbReference>
<gene>
    <name evidence="2" type="ORF">HNR15_001648</name>
</gene>
<dbReference type="EMBL" id="JACCFW010000001">
    <property type="protein sequence ID" value="NYJ74685.1"/>
    <property type="molecule type" value="Genomic_DNA"/>
</dbReference>
<protein>
    <submittedName>
        <fullName evidence="2">Uncharacterized protein</fullName>
    </submittedName>
</protein>
<dbReference type="AlphaFoldDB" id="A0A853DKK1"/>
<name>A0A853DKK1_9MICO</name>
<feature type="transmembrane region" description="Helical" evidence="1">
    <location>
        <begin position="64"/>
        <end position="89"/>
    </location>
</feature>
<sequence length="196" mass="19823">MSSPTRGWLRSARAAVVAVTALGLAVGAHRVGGGTLPGAARCGWLALITFAVCWACTSRRLGRAAIAGLLGGLQLALHVGLMIVGPPMAGPASAPMSMSMNGHAAAGPGPDLLHIGGWMLLAHVVATALTAVVLARGEQAVWFVARLVRAFLPVAAVRMAPAVRMSHVRASRVLAATHAGHVLGGIGRRGPPLAVV</sequence>
<evidence type="ECO:0000313" key="3">
    <source>
        <dbReference type="Proteomes" id="UP000571817"/>
    </source>
</evidence>
<comment type="caution">
    <text evidence="2">The sequence shown here is derived from an EMBL/GenBank/DDBJ whole genome shotgun (WGS) entry which is preliminary data.</text>
</comment>
<keyword evidence="3" id="KW-1185">Reference proteome</keyword>
<organism evidence="2 3">
    <name type="scientific">Allobranchiibius huperziae</name>
    <dbReference type="NCBI Taxonomy" id="1874116"/>
    <lineage>
        <taxon>Bacteria</taxon>
        <taxon>Bacillati</taxon>
        <taxon>Actinomycetota</taxon>
        <taxon>Actinomycetes</taxon>
        <taxon>Micrococcales</taxon>
        <taxon>Dermacoccaceae</taxon>
        <taxon>Allobranchiibius</taxon>
    </lineage>
</organism>
<dbReference type="RefSeq" id="WP_179480752.1">
    <property type="nucleotide sequence ID" value="NZ_JACCFW010000001.1"/>
</dbReference>